<reference evidence="2" key="1">
    <citation type="journal article" date="2005" name="Nature">
        <title>The map-based sequence of the rice genome.</title>
        <authorList>
            <consortium name="International rice genome sequencing project (IRGSP)"/>
            <person name="Matsumoto T."/>
            <person name="Wu J."/>
            <person name="Kanamori H."/>
            <person name="Katayose Y."/>
            <person name="Fujisawa M."/>
            <person name="Namiki N."/>
            <person name="Mizuno H."/>
            <person name="Yamamoto K."/>
            <person name="Antonio B.A."/>
            <person name="Baba T."/>
            <person name="Sakata K."/>
            <person name="Nagamura Y."/>
            <person name="Aoki H."/>
            <person name="Arikawa K."/>
            <person name="Arita K."/>
            <person name="Bito T."/>
            <person name="Chiden Y."/>
            <person name="Fujitsuka N."/>
            <person name="Fukunaka R."/>
            <person name="Hamada M."/>
            <person name="Harada C."/>
            <person name="Hayashi A."/>
            <person name="Hijishita S."/>
            <person name="Honda M."/>
            <person name="Hosokawa S."/>
            <person name="Ichikawa Y."/>
            <person name="Idonuma A."/>
            <person name="Iijima M."/>
            <person name="Ikeda M."/>
            <person name="Ikeno M."/>
            <person name="Ito K."/>
            <person name="Ito S."/>
            <person name="Ito T."/>
            <person name="Ito Y."/>
            <person name="Ito Y."/>
            <person name="Iwabuchi A."/>
            <person name="Kamiya K."/>
            <person name="Karasawa W."/>
            <person name="Kurita K."/>
            <person name="Katagiri S."/>
            <person name="Kikuta A."/>
            <person name="Kobayashi H."/>
            <person name="Kobayashi N."/>
            <person name="Machita K."/>
            <person name="Maehara T."/>
            <person name="Masukawa M."/>
            <person name="Mizubayashi T."/>
            <person name="Mukai Y."/>
            <person name="Nagasaki H."/>
            <person name="Nagata Y."/>
            <person name="Naito S."/>
            <person name="Nakashima M."/>
            <person name="Nakama Y."/>
            <person name="Nakamichi Y."/>
            <person name="Nakamura M."/>
            <person name="Meguro A."/>
            <person name="Negishi M."/>
            <person name="Ohta I."/>
            <person name="Ohta T."/>
            <person name="Okamoto M."/>
            <person name="Ono N."/>
            <person name="Saji S."/>
            <person name="Sakaguchi M."/>
            <person name="Sakai K."/>
            <person name="Shibata M."/>
            <person name="Shimokawa T."/>
            <person name="Song J."/>
            <person name="Takazaki Y."/>
            <person name="Terasawa K."/>
            <person name="Tsugane M."/>
            <person name="Tsuji K."/>
            <person name="Ueda S."/>
            <person name="Waki K."/>
            <person name="Yamagata H."/>
            <person name="Yamamoto M."/>
            <person name="Yamamoto S."/>
            <person name="Yamane H."/>
            <person name="Yoshiki S."/>
            <person name="Yoshihara R."/>
            <person name="Yukawa K."/>
            <person name="Zhong H."/>
            <person name="Yano M."/>
            <person name="Yuan Q."/>
            <person name="Ouyang S."/>
            <person name="Liu J."/>
            <person name="Jones K.M."/>
            <person name="Gansberger K."/>
            <person name="Moffat K."/>
            <person name="Hill J."/>
            <person name="Bera J."/>
            <person name="Fadrosh D."/>
            <person name="Jin S."/>
            <person name="Johri S."/>
            <person name="Kim M."/>
            <person name="Overton L."/>
            <person name="Reardon M."/>
            <person name="Tsitrin T."/>
            <person name="Vuong H."/>
            <person name="Weaver B."/>
            <person name="Ciecko A."/>
            <person name="Tallon L."/>
            <person name="Jackson J."/>
            <person name="Pai G."/>
            <person name="Aken S.V."/>
            <person name="Utterback T."/>
            <person name="Reidmuller S."/>
            <person name="Feldblyum T."/>
            <person name="Hsiao J."/>
            <person name="Zismann V."/>
            <person name="Iobst S."/>
            <person name="de Vazeille A.R."/>
            <person name="Buell C.R."/>
            <person name="Ying K."/>
            <person name="Li Y."/>
            <person name="Lu T."/>
            <person name="Huang Y."/>
            <person name="Zhao Q."/>
            <person name="Feng Q."/>
            <person name="Zhang L."/>
            <person name="Zhu J."/>
            <person name="Weng Q."/>
            <person name="Mu J."/>
            <person name="Lu Y."/>
            <person name="Fan D."/>
            <person name="Liu Y."/>
            <person name="Guan J."/>
            <person name="Zhang Y."/>
            <person name="Yu S."/>
            <person name="Liu X."/>
            <person name="Zhang Y."/>
            <person name="Hong G."/>
            <person name="Han B."/>
            <person name="Choisne N."/>
            <person name="Demange N."/>
            <person name="Orjeda G."/>
            <person name="Samain S."/>
            <person name="Cattolico L."/>
            <person name="Pelletier E."/>
            <person name="Couloux A."/>
            <person name="Segurens B."/>
            <person name="Wincker P."/>
            <person name="D'Hont A."/>
            <person name="Scarpelli C."/>
            <person name="Weissenbach J."/>
            <person name="Salanoubat M."/>
            <person name="Quetier F."/>
            <person name="Yu Y."/>
            <person name="Kim H.R."/>
            <person name="Rambo T."/>
            <person name="Currie J."/>
            <person name="Collura K."/>
            <person name="Luo M."/>
            <person name="Yang T."/>
            <person name="Ammiraju J.S.S."/>
            <person name="Engler F."/>
            <person name="Soderlund C."/>
            <person name="Wing R.A."/>
            <person name="Palmer L.E."/>
            <person name="de la Bastide M."/>
            <person name="Spiegel L."/>
            <person name="Nascimento L."/>
            <person name="Zutavern T."/>
            <person name="O'Shaughnessy A."/>
            <person name="Dike S."/>
            <person name="Dedhia N."/>
            <person name="Preston R."/>
            <person name="Balija V."/>
            <person name="McCombie W.R."/>
            <person name="Chow T."/>
            <person name="Chen H."/>
            <person name="Chung M."/>
            <person name="Chen C."/>
            <person name="Shaw J."/>
            <person name="Wu H."/>
            <person name="Hsiao K."/>
            <person name="Chao Y."/>
            <person name="Chu M."/>
            <person name="Cheng C."/>
            <person name="Hour A."/>
            <person name="Lee P."/>
            <person name="Lin S."/>
            <person name="Lin Y."/>
            <person name="Liou J."/>
            <person name="Liu S."/>
            <person name="Hsing Y."/>
            <person name="Raghuvanshi S."/>
            <person name="Mohanty A."/>
            <person name="Bharti A.K."/>
            <person name="Gaur A."/>
            <person name="Gupta V."/>
            <person name="Kumar D."/>
            <person name="Ravi V."/>
            <person name="Vij S."/>
            <person name="Kapur A."/>
            <person name="Khurana P."/>
            <person name="Khurana P."/>
            <person name="Khurana J.P."/>
            <person name="Tyagi A.K."/>
            <person name="Gaikwad K."/>
            <person name="Singh A."/>
            <person name="Dalal V."/>
            <person name="Srivastava S."/>
            <person name="Dixit A."/>
            <person name="Pal A.K."/>
            <person name="Ghazi I.A."/>
            <person name="Yadav M."/>
            <person name="Pandit A."/>
            <person name="Bhargava A."/>
            <person name="Sureshbabu K."/>
            <person name="Batra K."/>
            <person name="Sharma T.R."/>
            <person name="Mohapatra T."/>
            <person name="Singh N.K."/>
            <person name="Messing J."/>
            <person name="Nelson A.B."/>
            <person name="Fuks G."/>
            <person name="Kavchok S."/>
            <person name="Keizer G."/>
            <person name="Linton E."/>
            <person name="Llaca V."/>
            <person name="Song R."/>
            <person name="Tanyolac B."/>
            <person name="Young S."/>
            <person name="Ho-Il K."/>
            <person name="Hahn J.H."/>
            <person name="Sangsakoo G."/>
            <person name="Vanavichit A."/>
            <person name="de Mattos Luiz.A.T."/>
            <person name="Zimmer P.D."/>
            <person name="Malone G."/>
            <person name="Dellagostin O."/>
            <person name="de Oliveira A.C."/>
            <person name="Bevan M."/>
            <person name="Bancroft I."/>
            <person name="Minx P."/>
            <person name="Cordum H."/>
            <person name="Wilson R."/>
            <person name="Cheng Z."/>
            <person name="Jin W."/>
            <person name="Jiang J."/>
            <person name="Leong S.A."/>
            <person name="Iwama H."/>
            <person name="Gojobori T."/>
            <person name="Itoh T."/>
            <person name="Niimura Y."/>
            <person name="Fujii Y."/>
            <person name="Habara T."/>
            <person name="Sakai H."/>
            <person name="Sato Y."/>
            <person name="Wilson G."/>
            <person name="Kumar K."/>
            <person name="McCouch S."/>
            <person name="Juretic N."/>
            <person name="Hoen D."/>
            <person name="Wright S."/>
            <person name="Bruskiewich R."/>
            <person name="Bureau T."/>
            <person name="Miyao A."/>
            <person name="Hirochika H."/>
            <person name="Nishikawa T."/>
            <person name="Kadowaki K."/>
            <person name="Sugiura M."/>
            <person name="Burr B."/>
            <person name="Sasaki T."/>
        </authorList>
    </citation>
    <scope>NUCLEOTIDE SEQUENCE [LARGE SCALE GENOMIC DNA]</scope>
    <source>
        <strain evidence="2">cv. Nipponbare</strain>
    </source>
</reference>
<sequence length="208" mass="23647">MLTLENADNCSAIMKEPRHGFFKDLARMLQDNRYIYVAANVLQNLCKHSRVELRDSDVLELFSVLPEVLGRVMDADGKELEVLVGLSSQICSVSPESFTKAFKQGQNEEIFVEKLINALNANSKPNAQFPGIRRVIIEQLTYMMELNSRYATYFRNHGLMEALIRVEKTPSKTEKYRLFLGKAGLMEHKVHLSSLVARAKLLIAMHST</sequence>
<protein>
    <submittedName>
        <fullName evidence="1">Brassinolide responsible protein-like protein</fullName>
    </submittedName>
</protein>
<dbReference type="Proteomes" id="UP000000763">
    <property type="component" value="Chromosome 7"/>
</dbReference>
<name>Q8H4B6_ORYSJ</name>
<proteinExistence type="predicted"/>
<dbReference type="Gene3D" id="1.25.10.10">
    <property type="entry name" value="Leucine-rich Repeat Variant"/>
    <property type="match status" value="1"/>
</dbReference>
<dbReference type="SUPFAM" id="SSF48371">
    <property type="entry name" value="ARM repeat"/>
    <property type="match status" value="1"/>
</dbReference>
<dbReference type="AlphaFoldDB" id="Q8H4B6"/>
<dbReference type="PANTHER" id="PTHR33115:SF11">
    <property type="entry name" value="OS07G0654700 PROTEIN"/>
    <property type="match status" value="1"/>
</dbReference>
<organism evidence="1 2">
    <name type="scientific">Oryza sativa subsp. japonica</name>
    <name type="common">Rice</name>
    <dbReference type="NCBI Taxonomy" id="39947"/>
    <lineage>
        <taxon>Eukaryota</taxon>
        <taxon>Viridiplantae</taxon>
        <taxon>Streptophyta</taxon>
        <taxon>Embryophyta</taxon>
        <taxon>Tracheophyta</taxon>
        <taxon>Spermatophyta</taxon>
        <taxon>Magnoliopsida</taxon>
        <taxon>Liliopsida</taxon>
        <taxon>Poales</taxon>
        <taxon>Poaceae</taxon>
        <taxon>BOP clade</taxon>
        <taxon>Oryzoideae</taxon>
        <taxon>Oryzeae</taxon>
        <taxon>Oryzinae</taxon>
        <taxon>Oryza</taxon>
        <taxon>Oryza sativa</taxon>
    </lineage>
</organism>
<accession>Q8H4B6</accession>
<reference evidence="2" key="2">
    <citation type="journal article" date="2008" name="Nucleic Acids Res.">
        <title>The rice annotation project database (RAP-DB): 2008 update.</title>
        <authorList>
            <consortium name="The rice annotation project (RAP)"/>
        </authorList>
    </citation>
    <scope>GENOME REANNOTATION</scope>
    <source>
        <strain evidence="2">cv. Nipponbare</strain>
    </source>
</reference>
<dbReference type="InterPro" id="IPR011989">
    <property type="entry name" value="ARM-like"/>
</dbReference>
<dbReference type="EMBL" id="AP004272">
    <property type="protein sequence ID" value="BAC20042.1"/>
    <property type="molecule type" value="Genomic_DNA"/>
</dbReference>
<evidence type="ECO:0000313" key="1">
    <source>
        <dbReference type="EMBL" id="BAC20042.1"/>
    </source>
</evidence>
<evidence type="ECO:0000313" key="2">
    <source>
        <dbReference type="Proteomes" id="UP000000763"/>
    </source>
</evidence>
<gene>
    <name evidence="1" type="primary">P0427D10.112</name>
</gene>
<dbReference type="PANTHER" id="PTHR33115">
    <property type="entry name" value="ARM REPEAT SUPERFAMILY PROTEIN"/>
    <property type="match status" value="1"/>
</dbReference>
<dbReference type="InterPro" id="IPR016024">
    <property type="entry name" value="ARM-type_fold"/>
</dbReference>